<evidence type="ECO:0000256" key="2">
    <source>
        <dbReference type="SAM" id="SignalP"/>
    </source>
</evidence>
<proteinExistence type="predicted"/>
<reference evidence="4 5" key="1">
    <citation type="journal article" date="2020" name="BMC Genomics">
        <title>Intraspecific diversification of the crop wild relative Brassica cretica Lam. using demographic model selection.</title>
        <authorList>
            <person name="Kioukis A."/>
            <person name="Michalopoulou V.A."/>
            <person name="Briers L."/>
            <person name="Pirintsos S."/>
            <person name="Studholme D.J."/>
            <person name="Pavlidis P."/>
            <person name="Sarris P.F."/>
        </authorList>
    </citation>
    <scope>NUCLEOTIDE SEQUENCE [LARGE SCALE GENOMIC DNA]</scope>
    <source>
        <strain evidence="5">cv. PFS-1207/04</strain>
    </source>
</reference>
<keyword evidence="1 2" id="KW-0732">Signal</keyword>
<feature type="signal peptide" evidence="2">
    <location>
        <begin position="1"/>
        <end position="16"/>
    </location>
</feature>
<evidence type="ECO:0000313" key="5">
    <source>
        <dbReference type="Proteomes" id="UP000266723"/>
    </source>
</evidence>
<evidence type="ECO:0000259" key="3">
    <source>
        <dbReference type="Pfam" id="PF05617"/>
    </source>
</evidence>
<dbReference type="Pfam" id="PF05617">
    <property type="entry name" value="Prolamin_like"/>
    <property type="match status" value="1"/>
</dbReference>
<evidence type="ECO:0000313" key="4">
    <source>
        <dbReference type="EMBL" id="KAF3542872.1"/>
    </source>
</evidence>
<name>A0ABQ7BUA6_BRACR</name>
<dbReference type="EMBL" id="QGKV02000832">
    <property type="protein sequence ID" value="KAF3542872.1"/>
    <property type="molecule type" value="Genomic_DNA"/>
</dbReference>
<feature type="chain" id="PRO_5045594077" description="Prolamin-like domain-containing protein" evidence="2">
    <location>
        <begin position="17"/>
        <end position="122"/>
    </location>
</feature>
<gene>
    <name evidence="4" type="ORF">DY000_02002141</name>
</gene>
<organism evidence="4 5">
    <name type="scientific">Brassica cretica</name>
    <name type="common">Mustard</name>
    <dbReference type="NCBI Taxonomy" id="69181"/>
    <lineage>
        <taxon>Eukaryota</taxon>
        <taxon>Viridiplantae</taxon>
        <taxon>Streptophyta</taxon>
        <taxon>Embryophyta</taxon>
        <taxon>Tracheophyta</taxon>
        <taxon>Spermatophyta</taxon>
        <taxon>Magnoliopsida</taxon>
        <taxon>eudicotyledons</taxon>
        <taxon>Gunneridae</taxon>
        <taxon>Pentapetalae</taxon>
        <taxon>rosids</taxon>
        <taxon>malvids</taxon>
        <taxon>Brassicales</taxon>
        <taxon>Brassicaceae</taxon>
        <taxon>Brassiceae</taxon>
        <taxon>Brassica</taxon>
    </lineage>
</organism>
<feature type="domain" description="Prolamin-like" evidence="3">
    <location>
        <begin position="36"/>
        <end position="83"/>
    </location>
</feature>
<keyword evidence="5" id="KW-1185">Reference proteome</keyword>
<protein>
    <recommendedName>
        <fullName evidence="3">Prolamin-like domain-containing protein</fullName>
    </recommendedName>
</protein>
<dbReference type="InterPro" id="IPR008502">
    <property type="entry name" value="Prolamin-like"/>
</dbReference>
<sequence length="122" mass="13997">MLLMVVLLSISQNTKGNANVPLAPVSEEGFLPNPLQCVNNVRKFPDCIDVVKKFQLKIITKECCFVLLKAPEDCLEMLFPAHFVIKIMLHLTCRLIGIHGQEYFFLNPIFLNILRNNKIYSY</sequence>
<accession>A0ABQ7BUA6</accession>
<comment type="caution">
    <text evidence="4">The sequence shown here is derived from an EMBL/GenBank/DDBJ whole genome shotgun (WGS) entry which is preliminary data.</text>
</comment>
<dbReference type="Proteomes" id="UP000266723">
    <property type="component" value="Unassembled WGS sequence"/>
</dbReference>
<evidence type="ECO:0000256" key="1">
    <source>
        <dbReference type="ARBA" id="ARBA00022729"/>
    </source>
</evidence>